<sequence>MRRSTERPAERPTSLPCTVGAMPLTGMLDGYVILIEDYKRLESDYEEECEGRERGKQLARGQDHNSFAWSLSLGTGITVSRVAGKLPTRIYFSDVVKDSLKPYPSVCIRAVSAARKTFLSSPTAGFNRSNSLAGFIDAGELKENADFKPKAVLRLYADNVQCNHIYFADHHEVGCVSDLTPNRVDRERFTLIRTPSLLIHEEFKKIDMAIEKLPGVFLHIQLTFTYSVQAQAKSNGSFASTNTDMPCPFHYATDGGPASNDRNMIYRLYIDGKRKYSNSCRFAHIDDTITSPYTNYGSAPSPPSIGNGSKLDRNINSNCHPGSSLSLTKLNVNHIDPLPEKLEIADGFLAGGVKHRREGREELAHLGR</sequence>
<protein>
    <recommendedName>
        <fullName evidence="2">DUF7923 domain-containing protein</fullName>
    </recommendedName>
</protein>
<reference evidence="3 4" key="1">
    <citation type="submission" date="2020-01" db="EMBL/GenBank/DDBJ databases">
        <title>Identification and distribution of gene clusters putatively required for synthesis of sphingolipid metabolism inhibitors in phylogenetically diverse species of the filamentous fungus Fusarium.</title>
        <authorList>
            <person name="Kim H.-S."/>
            <person name="Busman M."/>
            <person name="Brown D.W."/>
            <person name="Divon H."/>
            <person name="Uhlig S."/>
            <person name="Proctor R.H."/>
        </authorList>
    </citation>
    <scope>NUCLEOTIDE SEQUENCE [LARGE SCALE GENOMIC DNA]</scope>
    <source>
        <strain evidence="3 4">NRRL 20459</strain>
    </source>
</reference>
<dbReference type="AlphaFoldDB" id="A0A8H4LQ19"/>
<proteinExistence type="predicted"/>
<dbReference type="OrthoDB" id="2270193at2759"/>
<name>A0A8H4LQ19_9HYPO</name>
<feature type="domain" description="DUF7923" evidence="2">
    <location>
        <begin position="109"/>
        <end position="217"/>
    </location>
</feature>
<dbReference type="EMBL" id="JAADYS010000173">
    <property type="protein sequence ID" value="KAF4471722.1"/>
    <property type="molecule type" value="Genomic_DNA"/>
</dbReference>
<accession>A0A8H4LQ19</accession>
<gene>
    <name evidence="3" type="ORF">FALBO_1362</name>
</gene>
<keyword evidence="4" id="KW-1185">Reference proteome</keyword>
<evidence type="ECO:0000313" key="3">
    <source>
        <dbReference type="EMBL" id="KAF4471722.1"/>
    </source>
</evidence>
<evidence type="ECO:0000259" key="2">
    <source>
        <dbReference type="Pfam" id="PF25540"/>
    </source>
</evidence>
<dbReference type="Proteomes" id="UP000554235">
    <property type="component" value="Unassembled WGS sequence"/>
</dbReference>
<evidence type="ECO:0000313" key="4">
    <source>
        <dbReference type="Proteomes" id="UP000554235"/>
    </source>
</evidence>
<dbReference type="PANTHER" id="PTHR37543">
    <property type="entry name" value="CCCH ZINC FINGER DNA BINDING PROTEIN (AFU_ORTHOLOGUE AFUA_5G12760)"/>
    <property type="match status" value="1"/>
</dbReference>
<organism evidence="3 4">
    <name type="scientific">Fusarium albosuccineum</name>
    <dbReference type="NCBI Taxonomy" id="1237068"/>
    <lineage>
        <taxon>Eukaryota</taxon>
        <taxon>Fungi</taxon>
        <taxon>Dikarya</taxon>
        <taxon>Ascomycota</taxon>
        <taxon>Pezizomycotina</taxon>
        <taxon>Sordariomycetes</taxon>
        <taxon>Hypocreomycetidae</taxon>
        <taxon>Hypocreales</taxon>
        <taxon>Nectriaceae</taxon>
        <taxon>Fusarium</taxon>
        <taxon>Fusarium decemcellulare species complex</taxon>
    </lineage>
</organism>
<evidence type="ECO:0000256" key="1">
    <source>
        <dbReference type="SAM" id="MobiDB-lite"/>
    </source>
</evidence>
<dbReference type="Pfam" id="PF25540">
    <property type="entry name" value="DUF7923"/>
    <property type="match status" value="1"/>
</dbReference>
<dbReference type="InterPro" id="IPR057683">
    <property type="entry name" value="DUF7923"/>
</dbReference>
<feature type="region of interest" description="Disordered" evidence="1">
    <location>
        <begin position="293"/>
        <end position="317"/>
    </location>
</feature>
<dbReference type="PANTHER" id="PTHR37543:SF1">
    <property type="entry name" value="CCCH ZINC FINGER DNA BINDING PROTEIN (AFU_ORTHOLOGUE AFUA_5G12760)"/>
    <property type="match status" value="1"/>
</dbReference>
<comment type="caution">
    <text evidence="3">The sequence shown here is derived from an EMBL/GenBank/DDBJ whole genome shotgun (WGS) entry which is preliminary data.</text>
</comment>